<dbReference type="CDD" id="cd00383">
    <property type="entry name" value="trans_reg_C"/>
    <property type="match status" value="1"/>
</dbReference>
<evidence type="ECO:0000259" key="11">
    <source>
        <dbReference type="PROSITE" id="PS51755"/>
    </source>
</evidence>
<proteinExistence type="predicted"/>
<evidence type="ECO:0000256" key="2">
    <source>
        <dbReference type="ARBA" id="ARBA00022553"/>
    </source>
</evidence>
<dbReference type="PANTHER" id="PTHR48111:SF26">
    <property type="entry name" value="STAGE 0 SPORULATION PROTEIN A HOMOLOG"/>
    <property type="match status" value="1"/>
</dbReference>
<evidence type="ECO:0000313" key="13">
    <source>
        <dbReference type="Proteomes" id="UP000279029"/>
    </source>
</evidence>
<feature type="DNA-binding region" description="OmpR/PhoB-type" evidence="9">
    <location>
        <begin position="129"/>
        <end position="228"/>
    </location>
</feature>
<dbReference type="Gene3D" id="6.10.250.690">
    <property type="match status" value="1"/>
</dbReference>
<dbReference type="GO" id="GO:0000156">
    <property type="term" value="F:phosphorelay response regulator activity"/>
    <property type="evidence" value="ECO:0007669"/>
    <property type="project" value="TreeGrafter"/>
</dbReference>
<dbReference type="SMART" id="SM00448">
    <property type="entry name" value="REC"/>
    <property type="match status" value="1"/>
</dbReference>
<dbReference type="Gene3D" id="3.40.50.2300">
    <property type="match status" value="1"/>
</dbReference>
<dbReference type="Proteomes" id="UP000279029">
    <property type="component" value="Chromosome"/>
</dbReference>
<dbReference type="Pfam" id="PF00072">
    <property type="entry name" value="Response_reg"/>
    <property type="match status" value="1"/>
</dbReference>
<accession>A0A3P7RZG4</accession>
<keyword evidence="5 9" id="KW-0238">DNA-binding</keyword>
<organism evidence="12 13">
    <name type="scientific">Petrocella atlantisensis</name>
    <dbReference type="NCBI Taxonomy" id="2173034"/>
    <lineage>
        <taxon>Bacteria</taxon>
        <taxon>Bacillati</taxon>
        <taxon>Bacillota</taxon>
        <taxon>Clostridia</taxon>
        <taxon>Lachnospirales</taxon>
        <taxon>Vallitaleaceae</taxon>
        <taxon>Petrocella</taxon>
    </lineage>
</organism>
<dbReference type="Pfam" id="PF00486">
    <property type="entry name" value="Trans_reg_C"/>
    <property type="match status" value="1"/>
</dbReference>
<feature type="domain" description="Response regulatory" evidence="10">
    <location>
        <begin position="3"/>
        <end position="116"/>
    </location>
</feature>
<dbReference type="Gene3D" id="1.10.10.10">
    <property type="entry name" value="Winged helix-like DNA-binding domain superfamily/Winged helix DNA-binding domain"/>
    <property type="match status" value="1"/>
</dbReference>
<gene>
    <name evidence="12" type="ORF">PATL70BA_2178</name>
</gene>
<dbReference type="PANTHER" id="PTHR48111">
    <property type="entry name" value="REGULATOR OF RPOS"/>
    <property type="match status" value="1"/>
</dbReference>
<evidence type="ECO:0000256" key="9">
    <source>
        <dbReference type="PROSITE-ProRule" id="PRU01091"/>
    </source>
</evidence>
<evidence type="ECO:0000256" key="4">
    <source>
        <dbReference type="ARBA" id="ARBA00023015"/>
    </source>
</evidence>
<evidence type="ECO:0000256" key="3">
    <source>
        <dbReference type="ARBA" id="ARBA00023012"/>
    </source>
</evidence>
<dbReference type="RefSeq" id="WP_125137263.1">
    <property type="nucleotide sequence ID" value="NZ_LR130778.1"/>
</dbReference>
<keyword evidence="2 8" id="KW-0597">Phosphoprotein</keyword>
<dbReference type="InterPro" id="IPR001867">
    <property type="entry name" value="OmpR/PhoB-type_DNA-bd"/>
</dbReference>
<dbReference type="GO" id="GO:0032993">
    <property type="term" value="C:protein-DNA complex"/>
    <property type="evidence" value="ECO:0007669"/>
    <property type="project" value="TreeGrafter"/>
</dbReference>
<keyword evidence="3" id="KW-0902">Two-component regulatory system</keyword>
<dbReference type="SUPFAM" id="SSF52172">
    <property type="entry name" value="CheY-like"/>
    <property type="match status" value="1"/>
</dbReference>
<evidence type="ECO:0000256" key="7">
    <source>
        <dbReference type="ARBA" id="ARBA00024867"/>
    </source>
</evidence>
<comment type="function">
    <text evidence="7">May play the central regulatory role in sporulation. It may be an element of the effector pathway responsible for the activation of sporulation genes in response to nutritional stress. Spo0A may act in concert with spo0H (a sigma factor) to control the expression of some genes that are critical to the sporulation process.</text>
</comment>
<dbReference type="EMBL" id="LR130778">
    <property type="protein sequence ID" value="VDN48066.1"/>
    <property type="molecule type" value="Genomic_DNA"/>
</dbReference>
<evidence type="ECO:0000259" key="10">
    <source>
        <dbReference type="PROSITE" id="PS50110"/>
    </source>
</evidence>
<evidence type="ECO:0000256" key="5">
    <source>
        <dbReference type="ARBA" id="ARBA00023125"/>
    </source>
</evidence>
<feature type="modified residue" description="4-aspartylphosphate" evidence="8">
    <location>
        <position position="52"/>
    </location>
</feature>
<evidence type="ECO:0000256" key="8">
    <source>
        <dbReference type="PROSITE-ProRule" id="PRU00169"/>
    </source>
</evidence>
<dbReference type="PROSITE" id="PS50110">
    <property type="entry name" value="RESPONSE_REGULATORY"/>
    <property type="match status" value="1"/>
</dbReference>
<dbReference type="SMART" id="SM00862">
    <property type="entry name" value="Trans_reg_C"/>
    <property type="match status" value="1"/>
</dbReference>
<dbReference type="InterPro" id="IPR039420">
    <property type="entry name" value="WalR-like"/>
</dbReference>
<name>A0A3P7RZG4_9FIRM</name>
<dbReference type="InterPro" id="IPR011006">
    <property type="entry name" value="CheY-like_superfamily"/>
</dbReference>
<dbReference type="InterPro" id="IPR036388">
    <property type="entry name" value="WH-like_DNA-bd_sf"/>
</dbReference>
<keyword evidence="4" id="KW-0805">Transcription regulation</keyword>
<sequence length="229" mass="26147">MAKILIIEDDKNIASLEKDYLEMNGYETKIIADGLEGVKEARTKIYDLIIIDVMLPTINGFDICAMIRDELSIPMIIVSARNDDIDKIKGLGLGADDYITKPFSPSELIARVKNQLARYERFLKTNEDGVTLEYHNIVLNKEARKVIIGGKEVAFTATEFDMLQFFMKNPDIVHSKTILFDRIWGEDEYGDIATVAVYIQKIRKKIEKNPSTPKIIETVWGAGYRFNKF</sequence>
<feature type="domain" description="OmpR/PhoB-type" evidence="11">
    <location>
        <begin position="129"/>
        <end position="228"/>
    </location>
</feature>
<keyword evidence="6" id="KW-0804">Transcription</keyword>
<dbReference type="PROSITE" id="PS51755">
    <property type="entry name" value="OMPR_PHOB"/>
    <property type="match status" value="1"/>
</dbReference>
<evidence type="ECO:0000256" key="6">
    <source>
        <dbReference type="ARBA" id="ARBA00023163"/>
    </source>
</evidence>
<reference evidence="12 13" key="1">
    <citation type="submission" date="2018-09" db="EMBL/GenBank/DDBJ databases">
        <authorList>
            <person name="Postec A."/>
        </authorList>
    </citation>
    <scope>NUCLEOTIDE SEQUENCE [LARGE SCALE GENOMIC DNA]</scope>
    <source>
        <strain evidence="12">70B-A</strain>
    </source>
</reference>
<dbReference type="CDD" id="cd17574">
    <property type="entry name" value="REC_OmpR"/>
    <property type="match status" value="1"/>
</dbReference>
<evidence type="ECO:0000256" key="1">
    <source>
        <dbReference type="ARBA" id="ARBA00018672"/>
    </source>
</evidence>
<keyword evidence="13" id="KW-1185">Reference proteome</keyword>
<dbReference type="GO" id="GO:0005829">
    <property type="term" value="C:cytosol"/>
    <property type="evidence" value="ECO:0007669"/>
    <property type="project" value="TreeGrafter"/>
</dbReference>
<dbReference type="InterPro" id="IPR001789">
    <property type="entry name" value="Sig_transdc_resp-reg_receiver"/>
</dbReference>
<dbReference type="KEGG" id="cbar:PATL70BA_2178"/>
<dbReference type="GO" id="GO:0006355">
    <property type="term" value="P:regulation of DNA-templated transcription"/>
    <property type="evidence" value="ECO:0007669"/>
    <property type="project" value="InterPro"/>
</dbReference>
<dbReference type="AlphaFoldDB" id="A0A3P7RZG4"/>
<dbReference type="FunFam" id="1.10.10.10:FF:000018">
    <property type="entry name" value="DNA-binding response regulator ResD"/>
    <property type="match status" value="1"/>
</dbReference>
<evidence type="ECO:0000313" key="12">
    <source>
        <dbReference type="EMBL" id="VDN48066.1"/>
    </source>
</evidence>
<protein>
    <recommendedName>
        <fullName evidence="1">Stage 0 sporulation protein A homolog</fullName>
    </recommendedName>
</protein>
<dbReference type="GO" id="GO:0000976">
    <property type="term" value="F:transcription cis-regulatory region binding"/>
    <property type="evidence" value="ECO:0007669"/>
    <property type="project" value="TreeGrafter"/>
</dbReference>
<dbReference type="OrthoDB" id="9790454at2"/>